<dbReference type="InterPro" id="IPR011055">
    <property type="entry name" value="Dup_hybrid_motif"/>
</dbReference>
<dbReference type="Gene3D" id="3.10.350.10">
    <property type="entry name" value="LysM domain"/>
    <property type="match status" value="1"/>
</dbReference>
<dbReference type="InterPro" id="IPR036779">
    <property type="entry name" value="LysM_dom_sf"/>
</dbReference>
<dbReference type="SMART" id="SM00257">
    <property type="entry name" value="LysM"/>
    <property type="match status" value="1"/>
</dbReference>
<dbReference type="Proteomes" id="UP000195514">
    <property type="component" value="Chromosome I"/>
</dbReference>
<dbReference type="InterPro" id="IPR050570">
    <property type="entry name" value="Cell_wall_metabolism_enzyme"/>
</dbReference>
<organism evidence="3 4">
    <name type="scientific">Candidatus Brevifilum fermentans</name>
    <dbReference type="NCBI Taxonomy" id="1986204"/>
    <lineage>
        <taxon>Bacteria</taxon>
        <taxon>Bacillati</taxon>
        <taxon>Chloroflexota</taxon>
        <taxon>Anaerolineae</taxon>
        <taxon>Anaerolineales</taxon>
        <taxon>Anaerolineaceae</taxon>
        <taxon>Candidatus Brevifilum</taxon>
    </lineage>
</organism>
<evidence type="ECO:0000313" key="4">
    <source>
        <dbReference type="Proteomes" id="UP000195514"/>
    </source>
</evidence>
<feature type="domain" description="LysM" evidence="2">
    <location>
        <begin position="102"/>
        <end position="146"/>
    </location>
</feature>
<dbReference type="Pfam" id="PF01551">
    <property type="entry name" value="Peptidase_M23"/>
    <property type="match status" value="1"/>
</dbReference>
<dbReference type="InterPro" id="IPR018392">
    <property type="entry name" value="LysM"/>
</dbReference>
<dbReference type="PANTHER" id="PTHR21666:SF270">
    <property type="entry name" value="MUREIN HYDROLASE ACTIVATOR ENVC"/>
    <property type="match status" value="1"/>
</dbReference>
<reference evidence="4" key="1">
    <citation type="submission" date="2017-05" db="EMBL/GenBank/DDBJ databases">
        <authorList>
            <person name="Kirkegaard R."/>
            <person name="Mcilroy J S."/>
        </authorList>
    </citation>
    <scope>NUCLEOTIDE SEQUENCE [LARGE SCALE GENOMIC DNA]</scope>
</reference>
<dbReference type="OrthoDB" id="145893at2"/>
<dbReference type="AlphaFoldDB" id="A0A1Y6K5E4"/>
<dbReference type="EMBL" id="LT859958">
    <property type="protein sequence ID" value="SMX54863.1"/>
    <property type="molecule type" value="Genomic_DNA"/>
</dbReference>
<dbReference type="SUPFAM" id="SSF54106">
    <property type="entry name" value="LysM domain"/>
    <property type="match status" value="1"/>
</dbReference>
<sequence length="528" mass="57836">MKLNGNIITIIVMLKEVSDSMRLRCTLITIALVSLIFLGGCYQPGPGSKPWQASFSDKDAPNIIVSTTDGNSSEMHIAPIITASTPTPNPPITLPTPRSETLTYVVQQGDFLRKISQKYQVSINQIVEANDIADQNLIEVGQVLLIPPSSFTDVAPGFKILPDSELINSPSNADFDVAKFVAAQGGYLSVYSEEVDDVRMSGAEILEQVALLFSVNPRLLLSVLEFQSQWVTEKEPPDETLEFPMRYYDAWNSGLFDQLAWAANLLNEGYYLWKLEAISMWELSDFSMIGVDPTINAGTAGVLNLMRHLTTEEDWRWAVSETGIFATYYRFFGYPFDHGIEPLIPDDLVQVELQLPFQAGAVWSFTGGPHGGWGTGSAWAALDFAPPGEALGCFPSDAWAVAVAPGEVVYSGHGAVIQDLDGDGVWQTGWSILYMHMDTQDRVSVGTYVEAGDRVGHPSCEGGFSTGTHLHIARRYNGEWIAADGNLPFVMDGWVSSGYGVEYDGYLTKGDTVLEAWNGRTATNAIQR</sequence>
<evidence type="ECO:0000313" key="3">
    <source>
        <dbReference type="EMBL" id="SMX54863.1"/>
    </source>
</evidence>
<keyword evidence="1" id="KW-1133">Transmembrane helix</keyword>
<dbReference type="PROSITE" id="PS51782">
    <property type="entry name" value="LYSM"/>
    <property type="match status" value="1"/>
</dbReference>
<keyword evidence="1" id="KW-0812">Transmembrane</keyword>
<dbReference type="InterPro" id="IPR016047">
    <property type="entry name" value="M23ase_b-sheet_dom"/>
</dbReference>
<name>A0A1Y6K5E4_9CHLR</name>
<proteinExistence type="predicted"/>
<evidence type="ECO:0000259" key="2">
    <source>
        <dbReference type="PROSITE" id="PS51782"/>
    </source>
</evidence>
<keyword evidence="1" id="KW-0472">Membrane</keyword>
<dbReference type="Gene3D" id="2.70.70.10">
    <property type="entry name" value="Glucose Permease (Domain IIA)"/>
    <property type="match status" value="1"/>
</dbReference>
<feature type="transmembrane region" description="Helical" evidence="1">
    <location>
        <begin position="21"/>
        <end position="40"/>
    </location>
</feature>
<dbReference type="PANTHER" id="PTHR21666">
    <property type="entry name" value="PEPTIDASE-RELATED"/>
    <property type="match status" value="1"/>
</dbReference>
<dbReference type="SUPFAM" id="SSF51261">
    <property type="entry name" value="Duplicated hybrid motif"/>
    <property type="match status" value="1"/>
</dbReference>
<dbReference type="Pfam" id="PF01476">
    <property type="entry name" value="LysM"/>
    <property type="match status" value="1"/>
</dbReference>
<accession>A0A1Y6K5E4</accession>
<keyword evidence="4" id="KW-1185">Reference proteome</keyword>
<dbReference type="CDD" id="cd12797">
    <property type="entry name" value="M23_peptidase"/>
    <property type="match status" value="1"/>
</dbReference>
<evidence type="ECO:0000256" key="1">
    <source>
        <dbReference type="SAM" id="Phobius"/>
    </source>
</evidence>
<gene>
    <name evidence="3" type="ORF">CFX1CAM_1798</name>
</gene>
<dbReference type="KEGG" id="abat:CFX1CAM_1798"/>
<dbReference type="CDD" id="cd00118">
    <property type="entry name" value="LysM"/>
    <property type="match status" value="1"/>
</dbReference>
<protein>
    <recommendedName>
        <fullName evidence="2">LysM domain-containing protein</fullName>
    </recommendedName>
</protein>
<dbReference type="GO" id="GO:0004222">
    <property type="term" value="F:metalloendopeptidase activity"/>
    <property type="evidence" value="ECO:0007669"/>
    <property type="project" value="TreeGrafter"/>
</dbReference>